<dbReference type="eggNOG" id="ENOG502S7NP">
    <property type="taxonomic scope" value="Eukaryota"/>
</dbReference>
<evidence type="ECO:0000313" key="3">
    <source>
        <dbReference type="EnsemblMetazoa" id="RPRC010207-PA"/>
    </source>
</evidence>
<dbReference type="GO" id="GO:0005739">
    <property type="term" value="C:mitochondrion"/>
    <property type="evidence" value="ECO:0007669"/>
    <property type="project" value="TreeGrafter"/>
</dbReference>
<name>T1I1N7_RHOPR</name>
<dbReference type="InterPro" id="IPR037667">
    <property type="entry name" value="FMC1_homologue"/>
</dbReference>
<dbReference type="HOGENOM" id="CLU_159000_2_0_1"/>
<dbReference type="AlphaFoldDB" id="T1I1N7"/>
<evidence type="ECO:0000256" key="1">
    <source>
        <dbReference type="ARBA" id="ARBA00009058"/>
    </source>
</evidence>
<dbReference type="FunCoup" id="T1I1N7">
    <property type="interactions" value="501"/>
</dbReference>
<dbReference type="PANTHER" id="PTHR31716:SF1">
    <property type="entry name" value="PROTEIN FMC1 HOMOLOG"/>
    <property type="match status" value="1"/>
</dbReference>
<organism evidence="3 4">
    <name type="scientific">Rhodnius prolixus</name>
    <name type="common">Triatomid bug</name>
    <dbReference type="NCBI Taxonomy" id="13249"/>
    <lineage>
        <taxon>Eukaryota</taxon>
        <taxon>Metazoa</taxon>
        <taxon>Ecdysozoa</taxon>
        <taxon>Arthropoda</taxon>
        <taxon>Hexapoda</taxon>
        <taxon>Insecta</taxon>
        <taxon>Pterygota</taxon>
        <taxon>Neoptera</taxon>
        <taxon>Paraneoptera</taxon>
        <taxon>Hemiptera</taxon>
        <taxon>Heteroptera</taxon>
        <taxon>Panheteroptera</taxon>
        <taxon>Cimicomorpha</taxon>
        <taxon>Reduviidae</taxon>
        <taxon>Triatominae</taxon>
        <taxon>Rhodnius</taxon>
    </lineage>
</organism>
<dbReference type="InParanoid" id="T1I1N7"/>
<evidence type="ECO:0000256" key="2">
    <source>
        <dbReference type="ARBA" id="ARBA00013846"/>
    </source>
</evidence>
<dbReference type="Proteomes" id="UP000015103">
    <property type="component" value="Unassembled WGS sequence"/>
</dbReference>
<dbReference type="PANTHER" id="PTHR31716">
    <property type="entry name" value="PROTEIN FMC1 HOMOLOG"/>
    <property type="match status" value="1"/>
</dbReference>
<sequence length="102" mass="11930">MNANTRPLRLLLSEIRKSVKREKIKDFQPVRFILSQYRRFQLSEAQYCLAANEMSALAHSYTVYLNSQRKYRSLVKSYHGTGERSVQNMADLVGFKLPTDKK</sequence>
<dbReference type="VEuPathDB" id="VectorBase:RPRC010207"/>
<proteinExistence type="inferred from homology"/>
<protein>
    <recommendedName>
        <fullName evidence="2">Protein FMC1 homolog</fullName>
    </recommendedName>
</protein>
<comment type="similarity">
    <text evidence="1">Belongs to the FMC1 family.</text>
</comment>
<dbReference type="STRING" id="13249.T1I1N7"/>
<accession>T1I1N7</accession>
<dbReference type="OMA" id="HHASLTY"/>
<evidence type="ECO:0000313" key="4">
    <source>
        <dbReference type="Proteomes" id="UP000015103"/>
    </source>
</evidence>
<dbReference type="EnsemblMetazoa" id="RPRC010207-RA">
    <property type="protein sequence ID" value="RPRC010207-PA"/>
    <property type="gene ID" value="RPRC010207"/>
</dbReference>
<reference evidence="3" key="1">
    <citation type="submission" date="2015-05" db="UniProtKB">
        <authorList>
            <consortium name="EnsemblMetazoa"/>
        </authorList>
    </citation>
    <scope>IDENTIFICATION</scope>
</reference>
<dbReference type="EMBL" id="ACPB03005947">
    <property type="status" value="NOT_ANNOTATED_CDS"/>
    <property type="molecule type" value="Genomic_DNA"/>
</dbReference>
<keyword evidence="4" id="KW-1185">Reference proteome</keyword>